<keyword evidence="2" id="KW-1185">Reference proteome</keyword>
<organism evidence="1 2">
    <name type="scientific">Pleurodeles waltl</name>
    <name type="common">Iberian ribbed newt</name>
    <dbReference type="NCBI Taxonomy" id="8319"/>
    <lineage>
        <taxon>Eukaryota</taxon>
        <taxon>Metazoa</taxon>
        <taxon>Chordata</taxon>
        <taxon>Craniata</taxon>
        <taxon>Vertebrata</taxon>
        <taxon>Euteleostomi</taxon>
        <taxon>Amphibia</taxon>
        <taxon>Batrachia</taxon>
        <taxon>Caudata</taxon>
        <taxon>Salamandroidea</taxon>
        <taxon>Salamandridae</taxon>
        <taxon>Pleurodelinae</taxon>
        <taxon>Pleurodeles</taxon>
    </lineage>
</organism>
<comment type="caution">
    <text evidence="1">The sequence shown here is derived from an EMBL/GenBank/DDBJ whole genome shotgun (WGS) entry which is preliminary data.</text>
</comment>
<evidence type="ECO:0000313" key="1">
    <source>
        <dbReference type="EMBL" id="KAJ1184877.1"/>
    </source>
</evidence>
<evidence type="ECO:0000313" key="2">
    <source>
        <dbReference type="Proteomes" id="UP001066276"/>
    </source>
</evidence>
<reference evidence="1" key="1">
    <citation type="journal article" date="2022" name="bioRxiv">
        <title>Sequencing and chromosome-scale assembly of the giantPleurodeles waltlgenome.</title>
        <authorList>
            <person name="Brown T."/>
            <person name="Elewa A."/>
            <person name="Iarovenko S."/>
            <person name="Subramanian E."/>
            <person name="Araus A.J."/>
            <person name="Petzold A."/>
            <person name="Susuki M."/>
            <person name="Suzuki K.-i.T."/>
            <person name="Hayashi T."/>
            <person name="Toyoda A."/>
            <person name="Oliveira C."/>
            <person name="Osipova E."/>
            <person name="Leigh N.D."/>
            <person name="Simon A."/>
            <person name="Yun M.H."/>
        </authorList>
    </citation>
    <scope>NUCLEOTIDE SEQUENCE</scope>
    <source>
        <strain evidence="1">20211129_DDA</strain>
        <tissue evidence="1">Liver</tissue>
    </source>
</reference>
<proteinExistence type="predicted"/>
<name>A0AAV7UB31_PLEWA</name>
<dbReference type="Proteomes" id="UP001066276">
    <property type="component" value="Chromosome 3_1"/>
</dbReference>
<dbReference type="EMBL" id="JANPWB010000005">
    <property type="protein sequence ID" value="KAJ1184877.1"/>
    <property type="molecule type" value="Genomic_DNA"/>
</dbReference>
<sequence length="110" mass="11587">MPSSTLSSTLLSDGGGAINVVVAVNNVVDEVVRKIFSIDGLVIDAFEEDGVDKKEEVVGNIVTVPELFIIADAAVYIFFVDSVDNDVLVDSGIVVQDLSVGGAEKGFLRE</sequence>
<gene>
    <name evidence="1" type="ORF">NDU88_001674</name>
</gene>
<protein>
    <submittedName>
        <fullName evidence="1">Uncharacterized protein</fullName>
    </submittedName>
</protein>
<dbReference type="AlphaFoldDB" id="A0AAV7UB31"/>
<accession>A0AAV7UB31</accession>